<dbReference type="AlphaFoldDB" id="A0A8J3QPZ6"/>
<sequence>MARSGTSWKQLPGPARGIGLAIGEAVTAAGDRDRDAYDAATEELAASLPEYSGQVLAALVRTLLEEQHPDGLDSDDIQLVLGRCYRAAAAWLPADRLDVTTLVAVLASALGIHEPGVTYEDVTGPPAAAADDWVGDPTGGHVYGGAGNQPADQLVPSRVPTAAGYAGHAPLLIADLLAAARRRLDGYLDAAFAEIARAETMEMP</sequence>
<reference evidence="1" key="1">
    <citation type="submission" date="2021-01" db="EMBL/GenBank/DDBJ databases">
        <title>Whole genome shotgun sequence of Rugosimonospora africana NBRC 104875.</title>
        <authorList>
            <person name="Komaki H."/>
            <person name="Tamura T."/>
        </authorList>
    </citation>
    <scope>NUCLEOTIDE SEQUENCE</scope>
    <source>
        <strain evidence="1">NBRC 104875</strain>
    </source>
</reference>
<proteinExistence type="predicted"/>
<name>A0A8J3QPZ6_9ACTN</name>
<evidence type="ECO:0000313" key="1">
    <source>
        <dbReference type="EMBL" id="GIH15330.1"/>
    </source>
</evidence>
<keyword evidence="2" id="KW-1185">Reference proteome</keyword>
<gene>
    <name evidence="1" type="ORF">Raf01_35020</name>
</gene>
<protein>
    <submittedName>
        <fullName evidence="1">Uncharacterized protein</fullName>
    </submittedName>
</protein>
<accession>A0A8J3QPZ6</accession>
<comment type="caution">
    <text evidence="1">The sequence shown here is derived from an EMBL/GenBank/DDBJ whole genome shotgun (WGS) entry which is preliminary data.</text>
</comment>
<dbReference type="EMBL" id="BONZ01000033">
    <property type="protein sequence ID" value="GIH15330.1"/>
    <property type="molecule type" value="Genomic_DNA"/>
</dbReference>
<dbReference type="Proteomes" id="UP000642748">
    <property type="component" value="Unassembled WGS sequence"/>
</dbReference>
<organism evidence="1 2">
    <name type="scientific">Rugosimonospora africana</name>
    <dbReference type="NCBI Taxonomy" id="556532"/>
    <lineage>
        <taxon>Bacteria</taxon>
        <taxon>Bacillati</taxon>
        <taxon>Actinomycetota</taxon>
        <taxon>Actinomycetes</taxon>
        <taxon>Micromonosporales</taxon>
        <taxon>Micromonosporaceae</taxon>
        <taxon>Rugosimonospora</taxon>
    </lineage>
</organism>
<dbReference type="RefSeq" id="WP_203918969.1">
    <property type="nucleotide sequence ID" value="NZ_BONZ01000033.1"/>
</dbReference>
<evidence type="ECO:0000313" key="2">
    <source>
        <dbReference type="Proteomes" id="UP000642748"/>
    </source>
</evidence>